<gene>
    <name evidence="2" type="ORF">A6769_14730</name>
</gene>
<evidence type="ECO:0000313" key="2">
    <source>
        <dbReference type="EMBL" id="RCJ36755.1"/>
    </source>
</evidence>
<organism evidence="2 3">
    <name type="scientific">Nostoc punctiforme NIES-2108</name>
    <dbReference type="NCBI Taxonomy" id="1356359"/>
    <lineage>
        <taxon>Bacteria</taxon>
        <taxon>Bacillati</taxon>
        <taxon>Cyanobacteriota</taxon>
        <taxon>Cyanophyceae</taxon>
        <taxon>Nostocales</taxon>
        <taxon>Nostocaceae</taxon>
        <taxon>Nostoc</taxon>
    </lineage>
</organism>
<comment type="caution">
    <text evidence="2">The sequence shown here is derived from an EMBL/GenBank/DDBJ whole genome shotgun (WGS) entry which is preliminary data.</text>
</comment>
<reference evidence="2 3" key="1">
    <citation type="submission" date="2016-04" db="EMBL/GenBank/DDBJ databases">
        <authorList>
            <person name="Evans L.H."/>
            <person name="Alamgir A."/>
            <person name="Owens N."/>
            <person name="Weber N.D."/>
            <person name="Virtaneva K."/>
            <person name="Barbian K."/>
            <person name="Babar A."/>
            <person name="Rosenke K."/>
        </authorList>
    </citation>
    <scope>NUCLEOTIDE SEQUENCE [LARGE SCALE GENOMIC DNA]</scope>
    <source>
        <strain evidence="2">NIES-2108</strain>
    </source>
</reference>
<protein>
    <submittedName>
        <fullName evidence="2">Uncharacterized protein</fullName>
    </submittedName>
</protein>
<dbReference type="EMBL" id="LXQE01000147">
    <property type="protein sequence ID" value="RCJ36755.1"/>
    <property type="molecule type" value="Genomic_DNA"/>
</dbReference>
<feature type="region of interest" description="Disordered" evidence="1">
    <location>
        <begin position="50"/>
        <end position="72"/>
    </location>
</feature>
<name>A0A367RJU8_NOSPU</name>
<accession>A0A367RJU8</accession>
<dbReference type="AlphaFoldDB" id="A0A367RJU8"/>
<sequence length="72" mass="8256">MFLQIEVAKPKISHFNGRLFSSLKKSAIKGNSLPKSIFLTNRIPLRGSKLRATSRKSWTQSKGRKQREERNA</sequence>
<evidence type="ECO:0000256" key="1">
    <source>
        <dbReference type="SAM" id="MobiDB-lite"/>
    </source>
</evidence>
<evidence type="ECO:0000313" key="3">
    <source>
        <dbReference type="Proteomes" id="UP000252085"/>
    </source>
</evidence>
<proteinExistence type="predicted"/>
<dbReference type="Proteomes" id="UP000252085">
    <property type="component" value="Unassembled WGS sequence"/>
</dbReference>